<feature type="domain" description="HotDog ACOT-type" evidence="4">
    <location>
        <begin position="154"/>
        <end position="265"/>
    </location>
</feature>
<reference evidence="5" key="1">
    <citation type="journal article" date="2010" name="FEMS Microbiol. Ecol.">
        <title>Phylogenetic and metagenomic analysis of Verrucomicrobia in former agricultural grassland soil.</title>
        <authorList>
            <person name="Kielak A."/>
            <person name="Rodrigues J.L.M."/>
            <person name="Kuramae E.E."/>
            <person name="Chain P.S.G."/>
            <person name="van Veen J.A."/>
            <person name="Kowalchuk G.A."/>
        </authorList>
    </citation>
    <scope>NUCLEOTIDE SEQUENCE</scope>
</reference>
<name>D2DXR4_9BACT</name>
<dbReference type="Gene3D" id="3.10.129.10">
    <property type="entry name" value="Hotdog Thioesterase"/>
    <property type="match status" value="1"/>
</dbReference>
<dbReference type="Pfam" id="PF02502">
    <property type="entry name" value="LacAB_rpiB"/>
    <property type="match status" value="1"/>
</dbReference>
<evidence type="ECO:0000259" key="4">
    <source>
        <dbReference type="PROSITE" id="PS51770"/>
    </source>
</evidence>
<keyword evidence="3" id="KW-0378">Hydrolase</keyword>
<organism evidence="5">
    <name type="scientific">uncultured Verrucomicrobiota bacterium</name>
    <dbReference type="NCBI Taxonomy" id="156588"/>
    <lineage>
        <taxon>Bacteria</taxon>
        <taxon>Pseudomonadati</taxon>
        <taxon>Verrucomicrobiota</taxon>
        <taxon>environmental samples</taxon>
    </lineage>
</organism>
<dbReference type="NCBIfam" id="TIGR00689">
    <property type="entry name" value="rpiB_lacA_lacB"/>
    <property type="match status" value="1"/>
</dbReference>
<dbReference type="PANTHER" id="PTHR30345">
    <property type="entry name" value="RIBOSE-5-PHOSPHATE ISOMERASE B"/>
    <property type="match status" value="1"/>
</dbReference>
<accession>D2DXR4</accession>
<evidence type="ECO:0000256" key="2">
    <source>
        <dbReference type="ARBA" id="ARBA00023235"/>
    </source>
</evidence>
<dbReference type="NCBIfam" id="NF004051">
    <property type="entry name" value="PRK05571.1"/>
    <property type="match status" value="1"/>
</dbReference>
<dbReference type="Gene3D" id="3.40.1400.10">
    <property type="entry name" value="Sugar-phosphate isomerase, RpiB/LacA/LacB"/>
    <property type="match status" value="1"/>
</dbReference>
<dbReference type="InterPro" id="IPR004785">
    <property type="entry name" value="RpiB"/>
</dbReference>
<dbReference type="AlphaFoldDB" id="D2DXR4"/>
<dbReference type="InterPro" id="IPR006683">
    <property type="entry name" value="Thioestr_dom"/>
</dbReference>
<dbReference type="GO" id="GO:0009052">
    <property type="term" value="P:pentose-phosphate shunt, non-oxidative branch"/>
    <property type="evidence" value="ECO:0007669"/>
    <property type="project" value="TreeGrafter"/>
</dbReference>
<comment type="similarity">
    <text evidence="1">Belongs to the LacAB/RpiB family.</text>
</comment>
<dbReference type="Pfam" id="PF03061">
    <property type="entry name" value="4HBT"/>
    <property type="match status" value="1"/>
</dbReference>
<dbReference type="GO" id="GO:0016790">
    <property type="term" value="F:thiolester hydrolase activity"/>
    <property type="evidence" value="ECO:0007669"/>
    <property type="project" value="UniProtKB-ARBA"/>
</dbReference>
<dbReference type="PROSITE" id="PS51770">
    <property type="entry name" value="HOTDOG_ACOT"/>
    <property type="match status" value="1"/>
</dbReference>
<dbReference type="InterPro" id="IPR033120">
    <property type="entry name" value="HOTDOG_ACOT"/>
</dbReference>
<keyword evidence="2 5" id="KW-0413">Isomerase</keyword>
<proteinExistence type="inferred from homology"/>
<evidence type="ECO:0000313" key="5">
    <source>
        <dbReference type="EMBL" id="ACO70887.1"/>
    </source>
</evidence>
<dbReference type="SUPFAM" id="SSF89623">
    <property type="entry name" value="Ribose/Galactose isomerase RpiB/AlsB"/>
    <property type="match status" value="1"/>
</dbReference>
<dbReference type="GO" id="GO:0019316">
    <property type="term" value="P:D-allose catabolic process"/>
    <property type="evidence" value="ECO:0007669"/>
    <property type="project" value="TreeGrafter"/>
</dbReference>
<dbReference type="EMBL" id="FJ872372">
    <property type="protein sequence ID" value="ACO70887.1"/>
    <property type="molecule type" value="Genomic_DNA"/>
</dbReference>
<dbReference type="SUPFAM" id="SSF54637">
    <property type="entry name" value="Thioesterase/thiol ester dehydrase-isomerase"/>
    <property type="match status" value="1"/>
</dbReference>
<dbReference type="InterPro" id="IPR003500">
    <property type="entry name" value="RpiB_LacA_LacB"/>
</dbReference>
<evidence type="ECO:0000256" key="3">
    <source>
        <dbReference type="PROSITE-ProRule" id="PRU01106"/>
    </source>
</evidence>
<evidence type="ECO:0000256" key="1">
    <source>
        <dbReference type="ARBA" id="ARBA00008754"/>
    </source>
</evidence>
<dbReference type="PANTHER" id="PTHR30345:SF0">
    <property type="entry name" value="DNA DAMAGE-REPAIR_TOLERATION PROTEIN DRT102"/>
    <property type="match status" value="1"/>
</dbReference>
<dbReference type="InterPro" id="IPR029069">
    <property type="entry name" value="HotDog_dom_sf"/>
</dbReference>
<dbReference type="GO" id="GO:0004751">
    <property type="term" value="F:ribose-5-phosphate isomerase activity"/>
    <property type="evidence" value="ECO:0007669"/>
    <property type="project" value="TreeGrafter"/>
</dbReference>
<protein>
    <submittedName>
        <fullName evidence="5">Sugar phosphate isomerase RpiB/LacA/LacB family</fullName>
    </submittedName>
</protein>
<dbReference type="InterPro" id="IPR036569">
    <property type="entry name" value="RpiB_LacA_LacB_sf"/>
</dbReference>
<sequence>MKLAIASDHAGFAYKAKITEMLRKEGHEVRDFGTYSEEPVDYPLFIAPAAEAVAAGDCERGIVLGGSGNGEQMVANKVRGIRCALCWNTETARLARAHNDANVISIGQRTVSVETALEIVRTWLNESFDGDRHSPRVQEIASLESRIAAGPIVGYAVHEKTLLIRPEYLNHHGTVFGGYMMKWSDDMAFNAASLTFPGTEFVTRNFDAFDFSSPVRSGDIIKVFARVEKVGTSSCGVAVWCLNAETRSTVFRTNAVMVNVGLDGKKAPIPR</sequence>
<dbReference type="CDD" id="cd03442">
    <property type="entry name" value="BFIT_BACH"/>
    <property type="match status" value="1"/>
</dbReference>
<dbReference type="NCBIfam" id="TIGR01120">
    <property type="entry name" value="rpiB"/>
    <property type="match status" value="1"/>
</dbReference>